<comment type="caution">
    <text evidence="1">The sequence shown here is derived from an EMBL/GenBank/DDBJ whole genome shotgun (WGS) entry which is preliminary data.</text>
</comment>
<evidence type="ECO:0000313" key="1">
    <source>
        <dbReference type="EMBL" id="MBP1993653.1"/>
    </source>
</evidence>
<dbReference type="RefSeq" id="WP_209975536.1">
    <property type="nucleotide sequence ID" value="NZ_JAGGLB010000020.1"/>
</dbReference>
<dbReference type="EMBL" id="JAGGLB010000020">
    <property type="protein sequence ID" value="MBP1993653.1"/>
    <property type="molecule type" value="Genomic_DNA"/>
</dbReference>
<sequence>MKIRGRVNAFASEWLRARYGRQTLKAVEEAAGDMNVIIAFRAMEIDGGQEITFNDRIKAQ</sequence>
<evidence type="ECO:0000313" key="2">
    <source>
        <dbReference type="Proteomes" id="UP001519287"/>
    </source>
</evidence>
<gene>
    <name evidence="1" type="ORF">J2Z66_005279</name>
</gene>
<dbReference type="Proteomes" id="UP001519287">
    <property type="component" value="Unassembled WGS sequence"/>
</dbReference>
<keyword evidence="2" id="KW-1185">Reference proteome</keyword>
<accession>A0ABS4J1D3</accession>
<reference evidence="1 2" key="1">
    <citation type="submission" date="2021-03" db="EMBL/GenBank/DDBJ databases">
        <title>Genomic Encyclopedia of Type Strains, Phase IV (KMG-IV): sequencing the most valuable type-strain genomes for metagenomic binning, comparative biology and taxonomic classification.</title>
        <authorList>
            <person name="Goeker M."/>
        </authorList>
    </citation>
    <scope>NUCLEOTIDE SEQUENCE [LARGE SCALE GENOMIC DNA]</scope>
    <source>
        <strain evidence="1 2">DSM 26048</strain>
    </source>
</reference>
<organism evidence="1 2">
    <name type="scientific">Paenibacillus eucommiae</name>
    <dbReference type="NCBI Taxonomy" id="1355755"/>
    <lineage>
        <taxon>Bacteria</taxon>
        <taxon>Bacillati</taxon>
        <taxon>Bacillota</taxon>
        <taxon>Bacilli</taxon>
        <taxon>Bacillales</taxon>
        <taxon>Paenibacillaceae</taxon>
        <taxon>Paenibacillus</taxon>
    </lineage>
</organism>
<name>A0ABS4J1D3_9BACL</name>
<proteinExistence type="predicted"/>
<protein>
    <submittedName>
        <fullName evidence="1">Uncharacterized protein</fullName>
    </submittedName>
</protein>